<organism evidence="3">
    <name type="scientific">Thermorudis sp</name>
    <dbReference type="NCBI Taxonomy" id="1969470"/>
    <lineage>
        <taxon>Bacteria</taxon>
        <taxon>Pseudomonadati</taxon>
        <taxon>Thermomicrobiota</taxon>
        <taxon>Thermomicrobia</taxon>
        <taxon>Thermomicrobia incertae sedis</taxon>
        <taxon>Thermorudis</taxon>
    </lineage>
</organism>
<dbReference type="AlphaFoldDB" id="A0A7C2W8H7"/>
<dbReference type="InterPro" id="IPR023365">
    <property type="entry name" value="Sortase_dom-sf"/>
</dbReference>
<accession>A0A7C2W8H7</accession>
<keyword evidence="1" id="KW-0378">Hydrolase</keyword>
<evidence type="ECO:0000313" key="3">
    <source>
        <dbReference type="EMBL" id="HEX70729.1"/>
    </source>
</evidence>
<dbReference type="Gene3D" id="2.40.260.10">
    <property type="entry name" value="Sortase"/>
    <property type="match status" value="1"/>
</dbReference>
<evidence type="ECO:0000256" key="2">
    <source>
        <dbReference type="SAM" id="MobiDB-lite"/>
    </source>
</evidence>
<dbReference type="SUPFAM" id="SSF63817">
    <property type="entry name" value="Sortase"/>
    <property type="match status" value="1"/>
</dbReference>
<protein>
    <submittedName>
        <fullName evidence="3">Sortase</fullName>
    </submittedName>
</protein>
<feature type="compositionally biased region" description="Low complexity" evidence="2">
    <location>
        <begin position="34"/>
        <end position="46"/>
    </location>
</feature>
<name>A0A7C2W8H7_9BACT</name>
<dbReference type="NCBIfam" id="TIGR01076">
    <property type="entry name" value="sortase_fam"/>
    <property type="match status" value="1"/>
</dbReference>
<reference evidence="3" key="1">
    <citation type="journal article" date="2020" name="mSystems">
        <title>Genome- and Community-Level Interaction Insights into Carbon Utilization and Element Cycling Functions of Hydrothermarchaeota in Hydrothermal Sediment.</title>
        <authorList>
            <person name="Zhou Z."/>
            <person name="Liu Y."/>
            <person name="Xu W."/>
            <person name="Pan J."/>
            <person name="Luo Z.H."/>
            <person name="Li M."/>
        </authorList>
    </citation>
    <scope>NUCLEOTIDE SEQUENCE [LARGE SCALE GENOMIC DNA]</scope>
    <source>
        <strain evidence="3">SpSt-192</strain>
    </source>
</reference>
<dbReference type="CDD" id="cd06166">
    <property type="entry name" value="Sortase_D_2"/>
    <property type="match status" value="1"/>
</dbReference>
<gene>
    <name evidence="3" type="ORF">ENP13_05745</name>
</gene>
<sequence length="222" mass="23249">MRPRSALLPLASVILGALVLIACASPVEVTITWESETPEATEPPASGGTERPEATSPTPSPQAHAPGPITGSSLFFRLRTAPPVELEIPRLGVSVPVQPVASVIDGGQWHWPVPADAAGHLLGSANPGEPGNIAITGHVDTRDGPGIFARLAELRPGDSVIIRSADGEFVYQVVETFVISEDDVSVLRQTGSEVLTLITCIPDGVYAHRLVVRAQRASSPVL</sequence>
<feature type="region of interest" description="Disordered" evidence="2">
    <location>
        <begin position="34"/>
        <end position="69"/>
    </location>
</feature>
<proteinExistence type="predicted"/>
<dbReference type="EMBL" id="DSID01000434">
    <property type="protein sequence ID" value="HEX70729.1"/>
    <property type="molecule type" value="Genomic_DNA"/>
</dbReference>
<comment type="caution">
    <text evidence="3">The sequence shown here is derived from an EMBL/GenBank/DDBJ whole genome shotgun (WGS) entry which is preliminary data.</text>
</comment>
<dbReference type="InterPro" id="IPR005754">
    <property type="entry name" value="Sortase"/>
</dbReference>
<dbReference type="GO" id="GO:0016787">
    <property type="term" value="F:hydrolase activity"/>
    <property type="evidence" value="ECO:0007669"/>
    <property type="project" value="UniProtKB-KW"/>
</dbReference>
<evidence type="ECO:0000256" key="1">
    <source>
        <dbReference type="ARBA" id="ARBA00022801"/>
    </source>
</evidence>
<dbReference type="PROSITE" id="PS51257">
    <property type="entry name" value="PROKAR_LIPOPROTEIN"/>
    <property type="match status" value="1"/>
</dbReference>
<dbReference type="Pfam" id="PF04203">
    <property type="entry name" value="Sortase"/>
    <property type="match status" value="1"/>
</dbReference>
<dbReference type="InterPro" id="IPR042000">
    <property type="entry name" value="Sortase_D_2"/>
</dbReference>